<sequence>MLAGFVEIAPFVTLAATRIVWIAILVGLFVLASVQTSPNAFIRQLMAWGKTASANSSGRKSSPPRVATTKDEIPESESAQATSKLSPKASSASTDPKTEGLSGKPNEHWLSRLMYWRVPKSAFKHFYALATTWNTVLLGCYILWSRQAVAQAENHVQLLANPSSASSHHASILEMLSLQQLQNFVCSGFEAWPGFSDAMTRAAKSWIAPGPMSSVDVLLAMLMLEFQVVRRHLESQYLTVFSDGTMHAAHYVFGLLFYVAAPWSLVAQSPLWLGVQSPAVSLATSFTGLTSFADWYALGMAALTWRRLLAIELFVIASYHQFQCHRILAGLRTSRSQASGYFMPHGDWFEWCGSPHYLAEILVYLSLSIMMAGATDSVLCFFTVVVNLSQGARLADRWYRTHFPGYSKHMLVGSRVRSFSMAASSIARARQGLNQPLGGNEMPRFAGIASMMRLPVSPLPLPASVQAAFVGVPFDLGTSNRVGTRYGPRAIRAESVLLRPYNMATRAAPFECLQVADAGDVPINTYNLAESIKIIEQFYSDNILQHNCVPMTLGGDHTITLPILRAIVKKHGPVGLVHIDAHSDTNDVMKGEKIAHGTTFRRCVEEGLLDTKRVVQIGLRGSGYAADDFDWGRKQGFRVVQAEECWYRSLAPLMAEVRAAMGSGKVYVSFDIDGLDPSVAPGTGTPEYGGLTAHQGLEIARGVRGLNIVGCDLVEVAPQYDTSGNTALLGANMLFEMLCSLPGVELRRN</sequence>
<evidence type="ECO:0000256" key="10">
    <source>
        <dbReference type="RuleBase" id="RU003684"/>
    </source>
</evidence>
<dbReference type="GO" id="GO:0046872">
    <property type="term" value="F:metal ion binding"/>
    <property type="evidence" value="ECO:0007669"/>
    <property type="project" value="UniProtKB-KW"/>
</dbReference>
<proteinExistence type="inferred from homology"/>
<keyword evidence="8 12" id="KW-0472">Membrane</keyword>
<dbReference type="Gene3D" id="3.40.800.10">
    <property type="entry name" value="Ureohydrolase domain"/>
    <property type="match status" value="1"/>
</dbReference>
<accession>A0A0D2WMM6</accession>
<keyword evidence="5" id="KW-0479">Metal-binding</keyword>
<comment type="subcellular location">
    <subcellularLocation>
        <location evidence="2">Membrane</location>
        <topology evidence="2">Multi-pass membrane protein</topology>
    </subcellularLocation>
</comment>
<evidence type="ECO:0000256" key="8">
    <source>
        <dbReference type="ARBA" id="ARBA00023136"/>
    </source>
</evidence>
<dbReference type="PANTHER" id="PTHR11358:SF26">
    <property type="entry name" value="GUANIDINO ACID HYDROLASE, MITOCHONDRIAL"/>
    <property type="match status" value="1"/>
</dbReference>
<evidence type="ECO:0000256" key="12">
    <source>
        <dbReference type="SAM" id="Phobius"/>
    </source>
</evidence>
<evidence type="ECO:0000313" key="14">
    <source>
        <dbReference type="EMBL" id="KJE91468.1"/>
    </source>
</evidence>
<evidence type="ECO:0000259" key="13">
    <source>
        <dbReference type="Pfam" id="PF02544"/>
    </source>
</evidence>
<dbReference type="FunFam" id="3.40.800.10:FF:000002">
    <property type="entry name" value="Agmatinase"/>
    <property type="match status" value="1"/>
</dbReference>
<dbReference type="GO" id="GO:0047971">
    <property type="term" value="F:guanidinobutyrase activity"/>
    <property type="evidence" value="ECO:0007669"/>
    <property type="project" value="UniProtKB-ARBA"/>
</dbReference>
<dbReference type="SUPFAM" id="SSF52768">
    <property type="entry name" value="Arginase/deacetylase"/>
    <property type="match status" value="1"/>
</dbReference>
<protein>
    <recommendedName>
        <fullName evidence="13">3-oxo-5-alpha-steroid 4-dehydrogenase C-terminal domain-containing protein</fullName>
    </recommendedName>
</protein>
<dbReference type="Pfam" id="PF00491">
    <property type="entry name" value="Arginase"/>
    <property type="match status" value="1"/>
</dbReference>
<dbReference type="PROSITE" id="PS01053">
    <property type="entry name" value="ARGINASE_1"/>
    <property type="match status" value="1"/>
</dbReference>
<dbReference type="InterPro" id="IPR006035">
    <property type="entry name" value="Ureohydrolase"/>
</dbReference>
<evidence type="ECO:0000256" key="5">
    <source>
        <dbReference type="ARBA" id="ARBA00022723"/>
    </source>
</evidence>
<keyword evidence="9" id="KW-0464">Manganese</keyword>
<dbReference type="GO" id="GO:0016020">
    <property type="term" value="C:membrane"/>
    <property type="evidence" value="ECO:0007669"/>
    <property type="project" value="UniProtKB-SubCell"/>
</dbReference>
<dbReference type="STRING" id="595528.A0A0D2WMM6"/>
<feature type="region of interest" description="Disordered" evidence="11">
    <location>
        <begin position="53"/>
        <end position="104"/>
    </location>
</feature>
<dbReference type="OrthoDB" id="9992747at2759"/>
<keyword evidence="6 10" id="KW-0378">Hydrolase</keyword>
<dbReference type="InterPro" id="IPR001104">
    <property type="entry name" value="3-oxo-5_a-steroid_4-DH_C"/>
</dbReference>
<evidence type="ECO:0000256" key="6">
    <source>
        <dbReference type="ARBA" id="ARBA00022801"/>
    </source>
</evidence>
<comment type="similarity">
    <text evidence="3">Belongs to the arginase family. Agmatinase subfamily.</text>
</comment>
<dbReference type="EMBL" id="KE346362">
    <property type="protein sequence ID" value="KJE91468.1"/>
    <property type="molecule type" value="Genomic_DNA"/>
</dbReference>
<keyword evidence="7 12" id="KW-1133">Transmembrane helix</keyword>
<dbReference type="GO" id="GO:0033389">
    <property type="term" value="P:putrescine biosynthetic process from arginine, via agmatine"/>
    <property type="evidence" value="ECO:0007669"/>
    <property type="project" value="TreeGrafter"/>
</dbReference>
<dbReference type="InterPro" id="IPR023696">
    <property type="entry name" value="Ureohydrolase_dom_sf"/>
</dbReference>
<dbReference type="InterPro" id="IPR020855">
    <property type="entry name" value="Ureohydrolase_Mn_BS"/>
</dbReference>
<dbReference type="GO" id="GO:0006629">
    <property type="term" value="P:lipid metabolic process"/>
    <property type="evidence" value="ECO:0007669"/>
    <property type="project" value="InterPro"/>
</dbReference>
<dbReference type="GO" id="GO:0016627">
    <property type="term" value="F:oxidoreductase activity, acting on the CH-CH group of donors"/>
    <property type="evidence" value="ECO:0007669"/>
    <property type="project" value="InterPro"/>
</dbReference>
<evidence type="ECO:0000256" key="1">
    <source>
        <dbReference type="ARBA" id="ARBA00001936"/>
    </source>
</evidence>
<dbReference type="NCBIfam" id="TIGR01230">
    <property type="entry name" value="agmatinase"/>
    <property type="match status" value="1"/>
</dbReference>
<reference evidence="15" key="1">
    <citation type="submission" date="2011-02" db="EMBL/GenBank/DDBJ databases">
        <title>The Genome Sequence of Capsaspora owczarzaki ATCC 30864.</title>
        <authorList>
            <person name="Russ C."/>
            <person name="Cuomo C."/>
            <person name="Burger G."/>
            <person name="Gray M.W."/>
            <person name="Holland P.W.H."/>
            <person name="King N."/>
            <person name="Lang F.B.F."/>
            <person name="Roger A.J."/>
            <person name="Ruiz-Trillo I."/>
            <person name="Young S.K."/>
            <person name="Zeng Q."/>
            <person name="Gargeya S."/>
            <person name="Alvarado L."/>
            <person name="Berlin A."/>
            <person name="Chapman S.B."/>
            <person name="Chen Z."/>
            <person name="Freedman E."/>
            <person name="Gellesch M."/>
            <person name="Goldberg J."/>
            <person name="Griggs A."/>
            <person name="Gujja S."/>
            <person name="Heilman E."/>
            <person name="Heiman D."/>
            <person name="Howarth C."/>
            <person name="Mehta T."/>
            <person name="Neiman D."/>
            <person name="Pearson M."/>
            <person name="Roberts A."/>
            <person name="Saif S."/>
            <person name="Shea T."/>
            <person name="Shenoy N."/>
            <person name="Sisk P."/>
            <person name="Stolte C."/>
            <person name="Sykes S."/>
            <person name="White J."/>
            <person name="Yandava C."/>
            <person name="Haas B."/>
            <person name="Nusbaum C."/>
            <person name="Birren B."/>
        </authorList>
    </citation>
    <scope>NUCLEOTIDE SEQUENCE</scope>
    <source>
        <strain evidence="15">ATCC 30864</strain>
    </source>
</reference>
<feature type="transmembrane region" description="Helical" evidence="12">
    <location>
        <begin position="12"/>
        <end position="34"/>
    </location>
</feature>
<dbReference type="InParanoid" id="A0A0D2WMM6"/>
<evidence type="ECO:0000256" key="2">
    <source>
        <dbReference type="ARBA" id="ARBA00004141"/>
    </source>
</evidence>
<keyword evidence="15" id="KW-1185">Reference proteome</keyword>
<dbReference type="PRINTS" id="PR00116">
    <property type="entry name" value="ARGINASE"/>
</dbReference>
<dbReference type="PROSITE" id="PS50244">
    <property type="entry name" value="S5A_REDUCTASE"/>
    <property type="match status" value="1"/>
</dbReference>
<dbReference type="Pfam" id="PF02544">
    <property type="entry name" value="Steroid_dh"/>
    <property type="match status" value="1"/>
</dbReference>
<feature type="domain" description="3-oxo-5-alpha-steroid 4-dehydrogenase C-terminal" evidence="13">
    <location>
        <begin position="304"/>
        <end position="409"/>
    </location>
</feature>
<evidence type="ECO:0000256" key="11">
    <source>
        <dbReference type="SAM" id="MobiDB-lite"/>
    </source>
</evidence>
<gene>
    <name evidence="14" type="ORF">CAOG_009566</name>
</gene>
<evidence type="ECO:0000256" key="9">
    <source>
        <dbReference type="ARBA" id="ARBA00023211"/>
    </source>
</evidence>
<comment type="cofactor">
    <cofactor evidence="1">
        <name>Mn(2+)</name>
        <dbReference type="ChEBI" id="CHEBI:29035"/>
    </cofactor>
</comment>
<dbReference type="PANTHER" id="PTHR11358">
    <property type="entry name" value="ARGINASE/AGMATINASE"/>
    <property type="match status" value="1"/>
</dbReference>
<evidence type="ECO:0000256" key="3">
    <source>
        <dbReference type="ARBA" id="ARBA00009227"/>
    </source>
</evidence>
<dbReference type="CDD" id="cd11592">
    <property type="entry name" value="Agmatinase_PAH"/>
    <property type="match status" value="1"/>
</dbReference>
<keyword evidence="4 12" id="KW-0812">Transmembrane</keyword>
<dbReference type="PhylomeDB" id="A0A0D2WMM6"/>
<dbReference type="eggNOG" id="KOG1640">
    <property type="taxonomic scope" value="Eukaryota"/>
</dbReference>
<evidence type="ECO:0000256" key="4">
    <source>
        <dbReference type="ARBA" id="ARBA00022692"/>
    </source>
</evidence>
<evidence type="ECO:0000313" key="15">
    <source>
        <dbReference type="Proteomes" id="UP000008743"/>
    </source>
</evidence>
<organism evidence="14 15">
    <name type="scientific">Capsaspora owczarzaki (strain ATCC 30864)</name>
    <dbReference type="NCBI Taxonomy" id="595528"/>
    <lineage>
        <taxon>Eukaryota</taxon>
        <taxon>Filasterea</taxon>
        <taxon>Capsaspora</taxon>
    </lineage>
</organism>
<dbReference type="GO" id="GO:0008783">
    <property type="term" value="F:agmatinase activity"/>
    <property type="evidence" value="ECO:0007669"/>
    <property type="project" value="TreeGrafter"/>
</dbReference>
<evidence type="ECO:0000256" key="7">
    <source>
        <dbReference type="ARBA" id="ARBA00022989"/>
    </source>
</evidence>
<dbReference type="InterPro" id="IPR005925">
    <property type="entry name" value="Agmatinase-rel"/>
</dbReference>
<dbReference type="PROSITE" id="PS51409">
    <property type="entry name" value="ARGINASE_2"/>
    <property type="match status" value="1"/>
</dbReference>
<dbReference type="AlphaFoldDB" id="A0A0D2WMM6"/>
<feature type="compositionally biased region" description="Polar residues" evidence="11">
    <location>
        <begin position="77"/>
        <end position="95"/>
    </location>
</feature>
<dbReference type="Proteomes" id="UP000008743">
    <property type="component" value="Unassembled WGS sequence"/>
</dbReference>
<name>A0A0D2WMM6_CAPO3</name>